<comment type="catalytic activity">
    <reaction evidence="1">
        <text>ATP-independent breakage of single-stranded DNA, followed by passage and rejoining.</text>
        <dbReference type="EC" id="5.6.2.1"/>
    </reaction>
</comment>
<protein>
    <recommendedName>
        <fullName evidence="3">DNA topoisomerase</fullName>
        <ecNumber evidence="3">5.6.2.1</ecNumber>
    </recommendedName>
</protein>
<organism evidence="9 10">
    <name type="scientific">Arenibacterium halophilum</name>
    <dbReference type="NCBI Taxonomy" id="2583821"/>
    <lineage>
        <taxon>Bacteria</taxon>
        <taxon>Pseudomonadati</taxon>
        <taxon>Pseudomonadota</taxon>
        <taxon>Alphaproteobacteria</taxon>
        <taxon>Rhodobacterales</taxon>
        <taxon>Paracoccaceae</taxon>
        <taxon>Arenibacterium</taxon>
    </lineage>
</organism>
<feature type="domain" description="DNA topoisomerase I catalytic core eukaryotic-type" evidence="7">
    <location>
        <begin position="95"/>
        <end position="260"/>
    </location>
</feature>
<dbReference type="RefSeq" id="WP_138863311.1">
    <property type="nucleotide sequence ID" value="NZ_VCPC01000002.1"/>
</dbReference>
<feature type="domain" description="DNA topoisomerase IB N-terminal" evidence="8">
    <location>
        <begin position="28"/>
        <end position="76"/>
    </location>
</feature>
<proteinExistence type="inferred from homology"/>
<keyword evidence="5" id="KW-0238">DNA-binding</keyword>
<keyword evidence="6" id="KW-0413">Isomerase</keyword>
<sequence>MGTAEVPKGLLWYPDSEPGITRVRCGRGFSYRGADGTTIARGAERARIEALAVPPAYDNVWISPHARGHLLATGMDARHRKQYRYHPDWAEARALLKFGGLAEFGRTLPRIRRRIARDLAEEVGSEAFALAAAALLIDRLSLRVGNKAYTRENGSYGALTLTRRHLRLTRTGLNLSYTAKGGLAVRRRLTDRKLLRVLETVRDLPGATLMSWVDDDGIARSLTSGGLNAYLSDAAGSDTTAKVFRTWAGSLAAFEAVEGGADTIKALSEAAATRLANTPTVARNSYIHPKVIDLLDTPQTPEGAGLRGLSATENRMLTLIDA</sequence>
<evidence type="ECO:0000256" key="1">
    <source>
        <dbReference type="ARBA" id="ARBA00000213"/>
    </source>
</evidence>
<dbReference type="EC" id="5.6.2.1" evidence="3"/>
<evidence type="ECO:0000259" key="8">
    <source>
        <dbReference type="Pfam" id="PF21338"/>
    </source>
</evidence>
<name>A0ABY2X8T1_9RHOB</name>
<dbReference type="Pfam" id="PF01028">
    <property type="entry name" value="Topoisom_I"/>
    <property type="match status" value="1"/>
</dbReference>
<dbReference type="PROSITE" id="PS52038">
    <property type="entry name" value="TOPO_IB_2"/>
    <property type="match status" value="1"/>
</dbReference>
<dbReference type="Gene3D" id="1.10.132.120">
    <property type="match status" value="1"/>
</dbReference>
<keyword evidence="10" id="KW-1185">Reference proteome</keyword>
<comment type="similarity">
    <text evidence="2">Belongs to the type IB topoisomerase family.</text>
</comment>
<dbReference type="EMBL" id="VCPC01000002">
    <property type="protein sequence ID" value="TMV12756.1"/>
    <property type="molecule type" value="Genomic_DNA"/>
</dbReference>
<dbReference type="SUPFAM" id="SSF55869">
    <property type="entry name" value="DNA topoisomerase I domain"/>
    <property type="match status" value="1"/>
</dbReference>
<dbReference type="Gene3D" id="3.90.15.10">
    <property type="entry name" value="Topoisomerase I, Chain A, domain 3"/>
    <property type="match status" value="1"/>
</dbReference>
<dbReference type="InterPro" id="IPR013500">
    <property type="entry name" value="TopoI_cat_euk"/>
</dbReference>
<dbReference type="InterPro" id="IPR049331">
    <property type="entry name" value="Top1B_N_bact"/>
</dbReference>
<evidence type="ECO:0000256" key="6">
    <source>
        <dbReference type="ARBA" id="ARBA00023235"/>
    </source>
</evidence>
<dbReference type="InterPro" id="IPR001631">
    <property type="entry name" value="TopoI"/>
</dbReference>
<evidence type="ECO:0000313" key="10">
    <source>
        <dbReference type="Proteomes" id="UP001191082"/>
    </source>
</evidence>
<evidence type="ECO:0000313" key="9">
    <source>
        <dbReference type="EMBL" id="TMV12756.1"/>
    </source>
</evidence>
<reference evidence="9 10" key="1">
    <citation type="submission" date="2019-05" db="EMBL/GenBank/DDBJ databases">
        <title>Marivita sp. nov. isolated from sea sediment.</title>
        <authorList>
            <person name="Kim W."/>
        </authorList>
    </citation>
    <scope>NUCLEOTIDE SEQUENCE [LARGE SCALE GENOMIC DNA]</scope>
    <source>
        <strain evidence="9 10">CAU 1492</strain>
    </source>
</reference>
<evidence type="ECO:0000256" key="2">
    <source>
        <dbReference type="ARBA" id="ARBA00006645"/>
    </source>
</evidence>
<comment type="caution">
    <text evidence="9">The sequence shown here is derived from an EMBL/GenBank/DDBJ whole genome shotgun (WGS) entry which is preliminary data.</text>
</comment>
<dbReference type="Proteomes" id="UP001191082">
    <property type="component" value="Unassembled WGS sequence"/>
</dbReference>
<dbReference type="Pfam" id="PF21338">
    <property type="entry name" value="Top1B_N_bact"/>
    <property type="match status" value="1"/>
</dbReference>
<evidence type="ECO:0000259" key="7">
    <source>
        <dbReference type="Pfam" id="PF01028"/>
    </source>
</evidence>
<dbReference type="Gene3D" id="3.30.66.10">
    <property type="entry name" value="DNA topoisomerase I domain"/>
    <property type="match status" value="1"/>
</dbReference>
<accession>A0ABY2X8T1</accession>
<evidence type="ECO:0000256" key="5">
    <source>
        <dbReference type="ARBA" id="ARBA00023125"/>
    </source>
</evidence>
<dbReference type="InterPro" id="IPR035447">
    <property type="entry name" value="DNA_topo_I_N_sf"/>
</dbReference>
<dbReference type="InterPro" id="IPR011010">
    <property type="entry name" value="DNA_brk_join_enz"/>
</dbReference>
<gene>
    <name evidence="9" type="ORF">FGK64_08095</name>
</gene>
<evidence type="ECO:0000256" key="3">
    <source>
        <dbReference type="ARBA" id="ARBA00012891"/>
    </source>
</evidence>
<keyword evidence="4" id="KW-0799">Topoisomerase</keyword>
<evidence type="ECO:0000256" key="4">
    <source>
        <dbReference type="ARBA" id="ARBA00023029"/>
    </source>
</evidence>
<dbReference type="SUPFAM" id="SSF56349">
    <property type="entry name" value="DNA breaking-rejoining enzymes"/>
    <property type="match status" value="1"/>
</dbReference>
<dbReference type="PRINTS" id="PR00416">
    <property type="entry name" value="EUTPISMRASEI"/>
</dbReference>
<dbReference type="InterPro" id="IPR014711">
    <property type="entry name" value="TopoI_cat_a-hlx-sub_euk"/>
</dbReference>